<feature type="domain" description="Insertion element IS150 protein InsJ-like helix-turn-helix" evidence="2">
    <location>
        <begin position="9"/>
        <end position="49"/>
    </location>
</feature>
<dbReference type="InterPro" id="IPR055247">
    <property type="entry name" value="InsJ-like_HTH"/>
</dbReference>
<dbReference type="Pfam" id="PF13518">
    <property type="entry name" value="HTH_28"/>
    <property type="match status" value="1"/>
</dbReference>
<organism evidence="3 4">
    <name type="scientific">Bacillus thuringiensis HD-789</name>
    <dbReference type="NCBI Taxonomy" id="1217737"/>
    <lineage>
        <taxon>Bacteria</taxon>
        <taxon>Bacillati</taxon>
        <taxon>Bacillota</taxon>
        <taxon>Bacilli</taxon>
        <taxon>Bacillales</taxon>
        <taxon>Bacillaceae</taxon>
        <taxon>Bacillus</taxon>
        <taxon>Bacillus cereus group</taxon>
    </lineage>
</organism>
<dbReference type="Proteomes" id="UP000005257">
    <property type="component" value="Chromosome"/>
</dbReference>
<evidence type="ECO:0000256" key="1">
    <source>
        <dbReference type="ARBA" id="ARBA00038232"/>
    </source>
</evidence>
<dbReference type="AlphaFoldDB" id="A0A9W3P2Q1"/>
<dbReference type="EMBL" id="CP003763">
    <property type="protein sequence ID" value="AFQ25591.1"/>
    <property type="molecule type" value="Genomic_DNA"/>
</dbReference>
<dbReference type="KEGG" id="btn:BTF1_06880"/>
<dbReference type="Gene3D" id="1.10.10.10">
    <property type="entry name" value="Winged helix-like DNA-binding domain superfamily/Winged helix DNA-binding domain"/>
    <property type="match status" value="1"/>
</dbReference>
<evidence type="ECO:0000259" key="2">
    <source>
        <dbReference type="Pfam" id="PF13518"/>
    </source>
</evidence>
<dbReference type="SUPFAM" id="SSF46689">
    <property type="entry name" value="Homeodomain-like"/>
    <property type="match status" value="1"/>
</dbReference>
<dbReference type="InterPro" id="IPR036388">
    <property type="entry name" value="WH-like_DNA-bd_sf"/>
</dbReference>
<dbReference type="InterPro" id="IPR052057">
    <property type="entry name" value="IS150/IS1296_orfA-like"/>
</dbReference>
<accession>A0A9W3P2Q1</accession>
<dbReference type="PANTHER" id="PTHR33795:SF1">
    <property type="entry name" value="INSERTION ELEMENT IS150 PROTEIN INSJ"/>
    <property type="match status" value="1"/>
</dbReference>
<comment type="similarity">
    <text evidence="1">Belongs to the IS150/IS1296 orfA family.</text>
</comment>
<protein>
    <submittedName>
        <fullName evidence="3">Transposase</fullName>
    </submittedName>
</protein>
<gene>
    <name evidence="3" type="ORF">BTF1_06880</name>
</gene>
<name>A0A9W3P2Q1_BACTU</name>
<evidence type="ECO:0000313" key="3">
    <source>
        <dbReference type="EMBL" id="AFQ25591.1"/>
    </source>
</evidence>
<dbReference type="PANTHER" id="PTHR33795">
    <property type="entry name" value="INSERTION ELEMENT IS150 PROTEIN INSJ"/>
    <property type="match status" value="1"/>
</dbReference>
<evidence type="ECO:0000313" key="4">
    <source>
        <dbReference type="Proteomes" id="UP000005257"/>
    </source>
</evidence>
<reference evidence="3 4" key="1">
    <citation type="journal article" date="2013" name="Genome Announc.">
        <title>Complete Genome Sequence of Bacillus thuringiensis Serovar Israelensis Strain HD-789.</title>
        <authorList>
            <person name="Doggett N.A."/>
            <person name="Stubben C.J."/>
            <person name="Chertkov O."/>
            <person name="Bruce D.C."/>
            <person name="Detter J.C."/>
            <person name="Johnson S.L."/>
            <person name="Han C.S."/>
        </authorList>
    </citation>
    <scope>NUCLEOTIDE SEQUENCE [LARGE SCALE GENOMIC DNA]</scope>
    <source>
        <strain evidence="3 4">HD-789</strain>
    </source>
</reference>
<dbReference type="InterPro" id="IPR009057">
    <property type="entry name" value="Homeodomain-like_sf"/>
</dbReference>
<proteinExistence type="inferred from homology"/>
<sequence>MVKFTTDEKIYIVQRYLNGNESYREISKAIGIRDTAILKWVNQYKQNGFLFENRM</sequence>